<proteinExistence type="predicted"/>
<dbReference type="InterPro" id="IPR025566">
    <property type="entry name" value="DUF4331"/>
</dbReference>
<evidence type="ECO:0000313" key="1">
    <source>
        <dbReference type="EMBL" id="RJT22947.1"/>
    </source>
</evidence>
<sequence>MSDHGAGPRSIANPEIDITDVFAFPSPERPGNLVLAMCNFPFKEIEATRLFFSDALDYRLRVRPVRVSTTGPNAAFAVGEQECFFSFTFDVPKMEGDRMVQTGVCRGPMGDLTLRVGDEAGAKGNGVRAFAGCRLDPFFVDQLFSGGMRMTRKIPPVTGINSVEGQNVLSIVVEVEHAKLFGPEAGPMVAVVAETATNGSFRARLDRVGRPEIKNFIMMDKAADSVNRDLDIRDLYSEEDGFKLRPDYIGAYRARLNGSMAVYDSLDDKVDWPLDEKGTHPLTEMLLADFLVVDMSKPFNEDGYLEIELALLDGSVPKTCGGRWVNHDIVDSLFTILINKRNGPRISDGVDGTAVPGSKTFPYISRPNPMPPKLAALVGIPT</sequence>
<dbReference type="Pfam" id="PF14224">
    <property type="entry name" value="DUF4331"/>
    <property type="match status" value="2"/>
</dbReference>
<gene>
    <name evidence="1" type="ORF">D3227_39290</name>
</gene>
<dbReference type="AlphaFoldDB" id="A0A3A5JSI4"/>
<dbReference type="EMBL" id="QZWZ01000100">
    <property type="protein sequence ID" value="RJT22947.1"/>
    <property type="molecule type" value="Genomic_DNA"/>
</dbReference>
<comment type="caution">
    <text evidence="1">The sequence shown here is derived from an EMBL/GenBank/DDBJ whole genome shotgun (WGS) entry which is preliminary data.</text>
</comment>
<dbReference type="OrthoDB" id="525451at2"/>
<name>A0A3A5JSI4_9HYPH</name>
<accession>A0A3A5JSI4</accession>
<evidence type="ECO:0000313" key="2">
    <source>
        <dbReference type="Proteomes" id="UP000272706"/>
    </source>
</evidence>
<protein>
    <submittedName>
        <fullName evidence="1">DUF4331 domain-containing protein</fullName>
    </submittedName>
</protein>
<dbReference type="Proteomes" id="UP000272706">
    <property type="component" value="Unassembled WGS sequence"/>
</dbReference>
<organism evidence="1 2">
    <name type="scientific">Mesorhizobium waimense</name>
    <dbReference type="NCBI Taxonomy" id="1300307"/>
    <lineage>
        <taxon>Bacteria</taxon>
        <taxon>Pseudomonadati</taxon>
        <taxon>Pseudomonadota</taxon>
        <taxon>Alphaproteobacteria</taxon>
        <taxon>Hyphomicrobiales</taxon>
        <taxon>Phyllobacteriaceae</taxon>
        <taxon>Mesorhizobium</taxon>
    </lineage>
</organism>
<reference evidence="1 2" key="1">
    <citation type="submission" date="2018-09" db="EMBL/GenBank/DDBJ databases">
        <title>Mesorhizobium carmichaelinearum sp. nov. isolated from Carmichaelinea spp. root nodules in New Zealand.</title>
        <authorList>
            <person name="De Meyer S.E."/>
        </authorList>
    </citation>
    <scope>NUCLEOTIDE SEQUENCE [LARGE SCALE GENOMIC DNA]</scope>
    <source>
        <strain evidence="1 2">ICMP19557</strain>
    </source>
</reference>
<keyword evidence="2" id="KW-1185">Reference proteome</keyword>